<name>A0A1F5EBM6_9BACT</name>
<evidence type="ECO:0000313" key="3">
    <source>
        <dbReference type="Proteomes" id="UP000177481"/>
    </source>
</evidence>
<feature type="compositionally biased region" description="Basic and acidic residues" evidence="1">
    <location>
        <begin position="1"/>
        <end position="15"/>
    </location>
</feature>
<feature type="region of interest" description="Disordered" evidence="1">
    <location>
        <begin position="1"/>
        <end position="67"/>
    </location>
</feature>
<dbReference type="Proteomes" id="UP000177481">
    <property type="component" value="Unassembled WGS sequence"/>
</dbReference>
<protein>
    <submittedName>
        <fullName evidence="2">Uncharacterized protein</fullName>
    </submittedName>
</protein>
<feature type="compositionally biased region" description="Polar residues" evidence="1">
    <location>
        <begin position="35"/>
        <end position="55"/>
    </location>
</feature>
<evidence type="ECO:0000256" key="1">
    <source>
        <dbReference type="SAM" id="MobiDB-lite"/>
    </source>
</evidence>
<dbReference type="STRING" id="1797471.A3A71_02115"/>
<organism evidence="2 3">
    <name type="scientific">Candidatus Berkelbacteria bacterium RIFCSPLOWO2_01_FULL_50_28</name>
    <dbReference type="NCBI Taxonomy" id="1797471"/>
    <lineage>
        <taxon>Bacteria</taxon>
        <taxon>Candidatus Berkelbacteria</taxon>
    </lineage>
</organism>
<proteinExistence type="predicted"/>
<sequence length="99" mass="10504">MVEGGKFDRGEHESVGEQPLPTEVSHSVEHPAQPQEPQMSHSVPTGLESLQTQQPDALGGEPASPVEFDSVVGAGKLETDELQGAVEGFIFANKPEDNV</sequence>
<gene>
    <name evidence="2" type="ORF">A3A71_02115</name>
</gene>
<dbReference type="AlphaFoldDB" id="A0A1F5EBM6"/>
<reference evidence="2 3" key="1">
    <citation type="journal article" date="2016" name="Nat. Commun.">
        <title>Thousands of microbial genomes shed light on interconnected biogeochemical processes in an aquifer system.</title>
        <authorList>
            <person name="Anantharaman K."/>
            <person name="Brown C.T."/>
            <person name="Hug L.A."/>
            <person name="Sharon I."/>
            <person name="Castelle C.J."/>
            <person name="Probst A.J."/>
            <person name="Thomas B.C."/>
            <person name="Singh A."/>
            <person name="Wilkins M.J."/>
            <person name="Karaoz U."/>
            <person name="Brodie E.L."/>
            <person name="Williams K.H."/>
            <person name="Hubbard S.S."/>
            <person name="Banfield J.F."/>
        </authorList>
    </citation>
    <scope>NUCLEOTIDE SEQUENCE [LARGE SCALE GENOMIC DNA]</scope>
</reference>
<dbReference type="EMBL" id="MEZX01000002">
    <property type="protein sequence ID" value="OGD64819.1"/>
    <property type="molecule type" value="Genomic_DNA"/>
</dbReference>
<accession>A0A1F5EBM6</accession>
<evidence type="ECO:0000313" key="2">
    <source>
        <dbReference type="EMBL" id="OGD64819.1"/>
    </source>
</evidence>
<comment type="caution">
    <text evidence="2">The sequence shown here is derived from an EMBL/GenBank/DDBJ whole genome shotgun (WGS) entry which is preliminary data.</text>
</comment>